<evidence type="ECO:0000313" key="1">
    <source>
        <dbReference type="EMBL" id="KAK0603506.1"/>
    </source>
</evidence>
<comment type="caution">
    <text evidence="1">The sequence shown here is derived from an EMBL/GenBank/DDBJ whole genome shotgun (WGS) entry which is preliminary data.</text>
</comment>
<protein>
    <submittedName>
        <fullName evidence="1">Uncharacterized protein</fullName>
    </submittedName>
</protein>
<proteinExistence type="predicted"/>
<gene>
    <name evidence="1" type="ORF">LWI29_005645</name>
</gene>
<sequence>MQYCSRHCSLELFTDTVHAVRGCVDYGVGAVGDGVGVKDGDGMAECVGAGDSKGECVSDGGVLNIH</sequence>
<evidence type="ECO:0000313" key="2">
    <source>
        <dbReference type="Proteomes" id="UP001168877"/>
    </source>
</evidence>
<keyword evidence="2" id="KW-1185">Reference proteome</keyword>
<name>A0AA39W6L8_ACESA</name>
<dbReference type="AlphaFoldDB" id="A0AA39W6L8"/>
<organism evidence="1 2">
    <name type="scientific">Acer saccharum</name>
    <name type="common">Sugar maple</name>
    <dbReference type="NCBI Taxonomy" id="4024"/>
    <lineage>
        <taxon>Eukaryota</taxon>
        <taxon>Viridiplantae</taxon>
        <taxon>Streptophyta</taxon>
        <taxon>Embryophyta</taxon>
        <taxon>Tracheophyta</taxon>
        <taxon>Spermatophyta</taxon>
        <taxon>Magnoliopsida</taxon>
        <taxon>eudicotyledons</taxon>
        <taxon>Gunneridae</taxon>
        <taxon>Pentapetalae</taxon>
        <taxon>rosids</taxon>
        <taxon>malvids</taxon>
        <taxon>Sapindales</taxon>
        <taxon>Sapindaceae</taxon>
        <taxon>Hippocastanoideae</taxon>
        <taxon>Acereae</taxon>
        <taxon>Acer</taxon>
    </lineage>
</organism>
<reference evidence="1" key="2">
    <citation type="submission" date="2023-06" db="EMBL/GenBank/DDBJ databases">
        <authorList>
            <person name="Swenson N.G."/>
            <person name="Wegrzyn J.L."/>
            <person name="Mcevoy S.L."/>
        </authorList>
    </citation>
    <scope>NUCLEOTIDE SEQUENCE</scope>
    <source>
        <strain evidence="1">NS2018</strain>
        <tissue evidence="1">Leaf</tissue>
    </source>
</reference>
<reference evidence="1" key="1">
    <citation type="journal article" date="2022" name="Plant J.">
        <title>Strategies of tolerance reflected in two North American maple genomes.</title>
        <authorList>
            <person name="McEvoy S.L."/>
            <person name="Sezen U.U."/>
            <person name="Trouern-Trend A."/>
            <person name="McMahon S.M."/>
            <person name="Schaberg P.G."/>
            <person name="Yang J."/>
            <person name="Wegrzyn J.L."/>
            <person name="Swenson N.G."/>
        </authorList>
    </citation>
    <scope>NUCLEOTIDE SEQUENCE</scope>
    <source>
        <strain evidence="1">NS2018</strain>
    </source>
</reference>
<dbReference type="Proteomes" id="UP001168877">
    <property type="component" value="Unassembled WGS sequence"/>
</dbReference>
<accession>A0AA39W6L8</accession>
<dbReference type="EMBL" id="JAUESC010000002">
    <property type="protein sequence ID" value="KAK0603506.1"/>
    <property type="molecule type" value="Genomic_DNA"/>
</dbReference>